<dbReference type="Pfam" id="PF04829">
    <property type="entry name" value="PT-VENN"/>
    <property type="match status" value="1"/>
</dbReference>
<feature type="compositionally biased region" description="Polar residues" evidence="5">
    <location>
        <begin position="1449"/>
        <end position="1462"/>
    </location>
</feature>
<dbReference type="SMART" id="SM00912">
    <property type="entry name" value="Haemagg_act"/>
    <property type="match status" value="1"/>
</dbReference>
<dbReference type="Gene3D" id="2.160.20.10">
    <property type="entry name" value="Single-stranded right-handed beta-helix, Pectin lyase-like"/>
    <property type="match status" value="1"/>
</dbReference>
<feature type="compositionally biased region" description="Polar residues" evidence="5">
    <location>
        <begin position="402"/>
        <end position="421"/>
    </location>
</feature>
<feature type="region of interest" description="Disordered" evidence="5">
    <location>
        <begin position="1442"/>
        <end position="1462"/>
    </location>
</feature>
<name>A0AAJ6N8P1_9PAST</name>
<keyword evidence="6" id="KW-0472">Membrane</keyword>
<dbReference type="InterPro" id="IPR024973">
    <property type="entry name" value="ESPR"/>
</dbReference>
<keyword evidence="4" id="KW-0843">Virulence</keyword>
<feature type="region of interest" description="Disordered" evidence="5">
    <location>
        <begin position="395"/>
        <end position="425"/>
    </location>
</feature>
<evidence type="ECO:0000256" key="2">
    <source>
        <dbReference type="ARBA" id="ARBA00022656"/>
    </source>
</evidence>
<comment type="subcellular location">
    <subcellularLocation>
        <location evidence="1">Target cell</location>
        <location evidence="1">Target cell cytoplasm</location>
    </subcellularLocation>
</comment>
<keyword evidence="3" id="KW-1266">Target cell cytoplasm</keyword>
<evidence type="ECO:0000256" key="5">
    <source>
        <dbReference type="SAM" id="MobiDB-lite"/>
    </source>
</evidence>
<dbReference type="InterPro" id="IPR006914">
    <property type="entry name" value="VENN_dom"/>
</dbReference>
<evidence type="ECO:0000259" key="7">
    <source>
        <dbReference type="SMART" id="SM00912"/>
    </source>
</evidence>
<proteinExistence type="predicted"/>
<sequence length="4639" mass="493598">MNKRCYKIIFSRTLHCLVVVSEWAKACGKSRDKHVTGSFANIKKVSYMMQRLSVSVLLGLGLVTLSFPSSAVGISEDMLAPRNQQPMIVKTASGVTQVNIQTPTSAGVSMNQYSQFNVDNKGAVLANNRKVTKAQIAGWVDANPHLARGEADIIVNQVNSNSSSQLNGYIEVAGKRADVVIANPSGITVNSGGFLNVNKTILSTGKTQLNNGKVTGHQIEKGKITVNGQGLDVRDGNYTALLSRSAEINAGIYKGDGKLDVITGVNTVDSKGSIINNKPQPCDGKRSGVAVDVSQLGGMYAGSIRLVGTEKGVGVNSAGQIQANILTLSADGTLSNSGQMITESSKIDSKGLKNSGDINSGELRVSTGAIGNSGRIIQTGTQTLTITAQNLKNSGGVGISHSKGNQSASTSNTSNKPSQKSKTFKDGTIKVLGGINNTGTITAGGNIVLGLQNGLNNSGSIKVDTATLKGGILSNSGDIFAQNASLKGTELLNNDGSINLAKTNTFNFNQNIDNKGKIIVSDDIKWNTENFNNAHTGAVYTNKTFTLNGKDSSNSGQIEAGQSIAVNSTKITNQGSIETKRKLSITSDSLTNKKEGKLTATQINVESKIIDNAGSISQLGNTALTVSTKHLVNLGNVGKLLTKDTSKNSNQTTNTTNIKTGSDDSANGIIEAQKLSNIGDIVNNGKVHLTVSQKTKNTGNITTNTLIANDIDNSGDISTNLANLSGDTFDNTGSLLAETIRTFNYTNYINNDGNIVTKNDVKLQTEEFNNSGSLSSALSILSEGNQWKNSGKIVAEKNVSLINHIIENKGKMLSGKRLILDTKQLINKQNAHIQANLLNITTKSLDNSGDIAQTGNNKLTIQADKIENKEGAVLGKALSDNKLPSDNISTQENDKLVDTPTTGTIIVNKTLTNKGKITGNNEVSLSSNSHLSNQGKITVAQFTHTSGTLDNHGGQLVAGKIFASGDIFNNEKGKLQAQTFEKVDFSNGINNRGGKIIGHNDFVMKTTYLDNTQLGAVLGVNDLSIATDSVKSDGSIVSNKNLVITANKELSNQGNINANKKLAITTKNFLNESESAKISAQTLQIKTDRVVNNGEISQTGNTLLAINAKSISNNKKATLGQVLSHFSATEKNIVNSKPDGNKSKFSKESGYINVADLITNNNIIAAGQTSISVTTKLDNTGIVKSNDLNVKGALSNKGIIIADNATIDVNQFDNQSEVSAQKFDTLKATSFTNTGKVLGRNSYTINATHIKNTGENSQLAGDNELTINSDFIDNEGVIVADNNTINVTTSLKNKGIIHAEKNIAITGKETSITNGGNIQSSSASLKVQAKSLHNKAGGHLFATQNATIDIVEKISNSGDIHANDTLKLSSQSLQNSTSATLSSKNLVIESDNTLDNAGGISAKVLSIVAHELSNAGTVKQTGVGRLSIQAGSVENTEEATLGQRVAQKPTETTNDENNGVTTISTDNVGSITVQGKLSNKNQLIGNGKVDLTSTSDMTNQGEINLTNFTLKSGVLDNHLGKIHTEQANLLGTDLNNQKGNFIANIFKSFTFSHYIDNKGGRIVGKENFTIHTDGKFDNTESGQVVGGDNLIIKADTLGNAGKIFSTNKLSLEIKKALSNQENISAQQLDIRSDSLVNQGAITQSGKGNIAIEAGSIINRKKGVLGTAVVTTNTPSKNSGKNAGSDDVSRITADGSITVNKLLDNTGSIVADGSSLITANAGIDNQGIIKVSQLTSKQGKFINTNKVFADTIALNSTTLTNSGEISAKTFKKVKADQLTNSGTIIGEESYTINANTLINKGEGSSLISLATLISEVKTLTNEGLIGADKQTINVTDKLTNIGTINADKDIVIKGRTTATIQNKKLIQSKGSSISIKGQSLENSSPATIYAKGELGITTAKKVENAGAINSTDKLTLNSESLVNHKNASIQTQQTDIDVTKDVINDGLISAQKTQNIEANRVINKGTLGATEEQDINASYLDNKNKITTGKLTITSDMLKNSGDITQTGSRNLAISVATLENHKIIGHKTGSIVPSKDNSGTIMPTEVGSITTTGKLINKGTIDAGGRIGVKTTTALNNSGTLLIDGLNADGELFKNSKTLTANNITSKAKDIQQSGTLNTKIFKIDGQNQTVVSNIGTINAHSANWSNLVTLKNTGKVLIAKDWVLGATLFNNLNDSIVKIQGKFGFSGQKIDNEGQLISQFQTLDVSDRIHNKGIIASAQLQKIIGGATLYNESNAEIDAGQMDWKLSSLNNQGAVIHTGDDTLDINAKNVDNDKVIGRSPIALSNKAAALANSSSSKGEVTTETSTPTNSTISVSNTLSNTGFLVSNHNTTLTTNNELDNSGQISVSTLITKGNSLTNSGTINTDKLLSTSQYVQNTDKGEIVGGDLSFTGEKLTNQGTIGAENQLTIKVSGRVNNNSGNLLSQKNLSVTAKGLDNSSGKINSIVNTIIDVAGGSLINSSGDIYGKDVSADFNILHNQSGRIAGKQTVTLTGTHGINNNDDGKLVAGGRLTVKGGQTLNVDTSTGKIKAQDTIITAKSLIGNENVQANRDLGLHLQDSLNINSDKVVNGDLDITSAGNITNNATLSGGNTTHLQGSIINNVGTIISHNKTHIEGSTLTNEGLINSNGITHLDIENELINQSTGRIYGDHVAIEADTLTNHKAENSAGVIGARKQLSIGVKHINNYGGDEKIIDSSSDKEVVDKNAQNRLVDKWNKKEKPAKKPAEVKKMKQAQIVSQGSLFIGGNLDHNLNVQGQADTLINKGGLIEAKGDADIAVKELKNLNNYFDKEIDLDSKKIKHIIEYGEVGSSERLVEGVDGHFSEHKKHINFDFYDPQKTDLSWWRGDAENVRWWDYNKITYREKVTANNPGKIIIGGDLHIKGNNWLNETSKIIVGGHLTGNTNNIIKNAEPKKGYETIETEGKEGRYWYGATRAGKWSHKVKRNEHNKPFNLQPERTEYDFKEGISVTEDNVTQPNFEGTEVTTNQVLTAKAITVNDKGVSFKTLDKIDLQLPKSGLFIVDATDPDMLIKTDPDFIGHTGSITTVNDVTLKELNKGATDEVTVVTDKPLKTVSTSSDDIVLSAQDVNKSQVTKVNEAELNNGNKTIDSIKPVKTGKVNLDDITVALQEKATARLKGIENSVDTVVIPQGEPPQVVTSVDVKPQFSAPYVPAKLENNPALKPDMHKRIGDMYYEQRLIQDQITKLTGRRFALGYYNDLEQYKALLNNGAEFAEQYDIKLGAKLSPSQMKRLTTDLVWLENQEITLDDGTKQTVTVPKVYLRSRNTDVNTVGSLISAKYIDLNSGDITTQGTVVGFDGNKLRANNFDITGKVVGGSVDIDATNKVNIEGGSVIAEDKLFVKGKRVDIKTTTASYGNARDLSRGAVIDRVAGLYLTGSDKADAVNAIAVQAENDINLKGAEITNNAQSKGITQLVSQNGSVNIDTVKTSRKEGFGQLTDREFRRLDIENEVSSKISSNTDIVIKAGDKVNIHQGDINSTDGHIGIRGEKGVDINEGRYKEKIKGATYDKHKGFLSLSTTKTIRRYDNQDDLVVSSNITGKTVEILSDKKADINIIGSNVVSNDGSLIKAGGNVNIEAAKNYFNHKYFSKTEKSGIFSGGGLGITIGKKSESHQFDTEGLTQSDARSTVGSLAGDINIKAGNKARVLGTDLIAQQDKKIEIEGKAIKVEAGKDIIESTEKHEFKQSGLTIAISTPVTDMAMKANQSIQRSKQVKNSKLKSLYQLKAAQELAMAADSFGNVADTISNMAGSKELTENAKAAKNPSVKISVSVGSSKSKSESHTRTVIHQGSEFSAGNIKLKTTEGDIDVVGSKLSAAQQLALDSAKDINLESTQDSTENHSSNKNSGWNVGVFVGFNGDSYGFGIEASGQKGKGKANSTTITQNNTQINGKNVAISSQNDTAIKGANINAEKLTADIKGDLNIESRQDETKYHSKQNQAGAGVSFTYGSGFGGSVNFSKNKAKVNQAQVEAQSGINVGKGGMDVTVGNNTHLKGGLIKSEASKDKNHFNTKTLTTENIENHSEVKVKNVSGGLSTNMAQTGMLAVGTLAGLAGNKNESNHTTTKSAVGDNINLTVENSDESTTKLSRDVANANKKVTAYDLEEIKEQQEMAEVIGEIAQNSVTMALKPKLDKAEKQKAEAEEVLKVDPNNTQAQQVLHQANQTLNQYGKGGDIQMAIRAVTGVLQGLATKNTNAAIVGGLSPYANKFIKEQTGDNQTANIMAHAVLGAIEAQATGNSALAGAAGAVSAEVTAKLITEKLYKKPVSELTEQEKETVSTLSQIAGGLVGGAVGDSSQSGVASAEIGKRAVENNYLSYDEVKELRRLKQSFKDCQASGKNDCSEIKGKIDDLITLDVERDKNFYSCINKPTQESCVGISKELSEFEKGYDQNDLEVKFGGKFNNEYRDVLEKNPQIKARLKTHKVVDPIVSFIPVIGDIKDFREAETTGDKIFAAIGMLPGAGDLLQKFNKARAVGDVDIMKQAMTEVVELYQKANIDTVVRRGAKIDGANLTKNLEKAGVPKPKGTQAHHIVGGTTGIGKATRKRLEKLGIDVNSSANGVFLPGCGSSKAIGMVHCGKHTQAYEEAIAAKLEFATTKEEAIEILSDIRKQLLDGTFTPLNKRSIKK</sequence>
<dbReference type="InterPro" id="IPR032871">
    <property type="entry name" value="AHH_dom_containing"/>
</dbReference>
<dbReference type="GO" id="GO:0090729">
    <property type="term" value="F:toxin activity"/>
    <property type="evidence" value="ECO:0007669"/>
    <property type="project" value="UniProtKB-KW"/>
</dbReference>
<accession>A0AAJ6N8P1</accession>
<keyword evidence="2" id="KW-0800">Toxin</keyword>
<evidence type="ECO:0000256" key="1">
    <source>
        <dbReference type="ARBA" id="ARBA00004219"/>
    </source>
</evidence>
<reference evidence="8" key="1">
    <citation type="journal article" date="2023" name="Front. Microbiol.">
        <title>Phylogeography and host specificity of Pasteurellaceae pathogenic to sea-farmed fish in the north-east Atlantic.</title>
        <authorList>
            <person name="Gulla S."/>
            <person name="Colquhoun D.J."/>
            <person name="Olsen A.B."/>
            <person name="Spilsberg B."/>
            <person name="Lagesen K."/>
            <person name="Aakesson C.P."/>
            <person name="Strom S."/>
            <person name="Manji F."/>
            <person name="Birkbeck T.H."/>
            <person name="Nilsen H.K."/>
        </authorList>
    </citation>
    <scope>NUCLEOTIDE SEQUENCE</scope>
    <source>
        <strain evidence="8">TW16_20</strain>
    </source>
</reference>
<dbReference type="RefSeq" id="WP_306374374.1">
    <property type="nucleotide sequence ID" value="NZ_JASAYK010000004.1"/>
</dbReference>
<dbReference type="InterPro" id="IPR025157">
    <property type="entry name" value="Hemagglutinin_rpt"/>
</dbReference>
<evidence type="ECO:0000256" key="4">
    <source>
        <dbReference type="ARBA" id="ARBA00023026"/>
    </source>
</evidence>
<dbReference type="Proteomes" id="UP001236239">
    <property type="component" value="Unassembled WGS sequence"/>
</dbReference>
<feature type="transmembrane region" description="Helical" evidence="6">
    <location>
        <begin position="52"/>
        <end position="74"/>
    </location>
</feature>
<gene>
    <name evidence="8" type="ORF">QJU93_02650</name>
</gene>
<dbReference type="InterPro" id="IPR008638">
    <property type="entry name" value="FhaB/CdiA-like_TPS"/>
</dbReference>
<dbReference type="InterPro" id="IPR012334">
    <property type="entry name" value="Pectin_lyas_fold"/>
</dbReference>
<dbReference type="Pfam" id="PF13018">
    <property type="entry name" value="ESPR"/>
    <property type="match status" value="1"/>
</dbReference>
<evidence type="ECO:0000256" key="6">
    <source>
        <dbReference type="SAM" id="Phobius"/>
    </source>
</evidence>
<evidence type="ECO:0000256" key="3">
    <source>
        <dbReference type="ARBA" id="ARBA00022913"/>
    </source>
</evidence>
<dbReference type="GO" id="GO:0003824">
    <property type="term" value="F:catalytic activity"/>
    <property type="evidence" value="ECO:0007669"/>
    <property type="project" value="UniProtKB-ARBA"/>
</dbReference>
<feature type="domain" description="Filamentous haemagglutinin FhaB/tRNA nuclease CdiA-like TPS" evidence="7">
    <location>
        <begin position="92"/>
        <end position="212"/>
    </location>
</feature>
<protein>
    <submittedName>
        <fullName evidence="8">Hemagglutinin repeat-containing protein</fullName>
    </submittedName>
</protein>
<keyword evidence="6" id="KW-0812">Transmembrane</keyword>
<dbReference type="EMBL" id="JASAYQ010000003">
    <property type="protein sequence ID" value="MDP8172256.1"/>
    <property type="molecule type" value="Genomic_DNA"/>
</dbReference>
<dbReference type="Pfam" id="PF13332">
    <property type="entry name" value="Fil_haemagg_2"/>
    <property type="match status" value="2"/>
</dbReference>
<dbReference type="SUPFAM" id="SSF51126">
    <property type="entry name" value="Pectin lyase-like"/>
    <property type="match status" value="1"/>
</dbReference>
<dbReference type="InterPro" id="IPR011050">
    <property type="entry name" value="Pectin_lyase_fold/virulence"/>
</dbReference>
<keyword evidence="6" id="KW-1133">Transmembrane helix</keyword>
<comment type="caution">
    <text evidence="8">The sequence shown here is derived from an EMBL/GenBank/DDBJ whole genome shotgun (WGS) entry which is preliminary data.</text>
</comment>
<feature type="region of interest" description="Disordered" evidence="5">
    <location>
        <begin position="2293"/>
        <end position="2314"/>
    </location>
</feature>
<evidence type="ECO:0000313" key="9">
    <source>
        <dbReference type="Proteomes" id="UP001236239"/>
    </source>
</evidence>
<dbReference type="Pfam" id="PF14412">
    <property type="entry name" value="AHH"/>
    <property type="match status" value="1"/>
</dbReference>
<organism evidence="8 9">
    <name type="scientific">Phocoenobacter skyensis</name>
    <dbReference type="NCBI Taxonomy" id="97481"/>
    <lineage>
        <taxon>Bacteria</taxon>
        <taxon>Pseudomonadati</taxon>
        <taxon>Pseudomonadota</taxon>
        <taxon>Gammaproteobacteria</taxon>
        <taxon>Pasteurellales</taxon>
        <taxon>Pasteurellaceae</taxon>
        <taxon>Phocoenobacter</taxon>
    </lineage>
</organism>
<evidence type="ECO:0000313" key="8">
    <source>
        <dbReference type="EMBL" id="MDP8172256.1"/>
    </source>
</evidence>
<dbReference type="NCBIfam" id="TIGR01901">
    <property type="entry name" value="adhes_NPXG"/>
    <property type="match status" value="1"/>
</dbReference>